<dbReference type="InterPro" id="IPR023227">
    <property type="entry name" value="SAM_OH_AdoTrfase_C_sf"/>
</dbReference>
<gene>
    <name evidence="5" type="ORF">LZZ85_19890</name>
</gene>
<dbReference type="PROSITE" id="PS51257">
    <property type="entry name" value="PROKAR_LIPOPROTEIN"/>
    <property type="match status" value="1"/>
</dbReference>
<dbReference type="PANTHER" id="PTHR35092:SF1">
    <property type="entry name" value="CHLORINASE MJ1651"/>
    <property type="match status" value="1"/>
</dbReference>
<dbReference type="SUPFAM" id="SSF101852">
    <property type="entry name" value="Bacterial fluorinating enzyme, C-terminal domain"/>
    <property type="match status" value="1"/>
</dbReference>
<evidence type="ECO:0000259" key="4">
    <source>
        <dbReference type="Pfam" id="PF20257"/>
    </source>
</evidence>
<evidence type="ECO:0000256" key="2">
    <source>
        <dbReference type="ARBA" id="ARBA00024035"/>
    </source>
</evidence>
<comment type="caution">
    <text evidence="5">The sequence shown here is derived from an EMBL/GenBank/DDBJ whole genome shotgun (WGS) entry which is preliminary data.</text>
</comment>
<dbReference type="PIRSF" id="PIRSF006779">
    <property type="entry name" value="UCP006779"/>
    <property type="match status" value="1"/>
</dbReference>
<dbReference type="SUPFAM" id="SSF102522">
    <property type="entry name" value="Bacterial fluorinating enzyme, N-terminal domain"/>
    <property type="match status" value="1"/>
</dbReference>
<dbReference type="Pfam" id="PF20257">
    <property type="entry name" value="SAM_HAT_C"/>
    <property type="match status" value="1"/>
</dbReference>
<evidence type="ECO:0000313" key="5">
    <source>
        <dbReference type="EMBL" id="MCG2616571.1"/>
    </source>
</evidence>
<dbReference type="Gene3D" id="3.40.50.10790">
    <property type="entry name" value="S-adenosyl-l-methionine hydroxide adenosyltransferase, N-terminal"/>
    <property type="match status" value="1"/>
</dbReference>
<comment type="similarity">
    <text evidence="2">Belongs to the SAM hydrolase / SAM-dependent halogenase family.</text>
</comment>
<evidence type="ECO:0000313" key="6">
    <source>
        <dbReference type="Proteomes" id="UP001165367"/>
    </source>
</evidence>
<feature type="domain" description="S-adenosyl-l-methionine hydroxide adenosyltransferase C-terminal" evidence="4">
    <location>
        <begin position="215"/>
        <end position="309"/>
    </location>
</feature>
<reference evidence="5" key="1">
    <citation type="submission" date="2022-01" db="EMBL/GenBank/DDBJ databases">
        <authorList>
            <person name="Jo J.-H."/>
            <person name="Im W.-T."/>
        </authorList>
    </citation>
    <scope>NUCLEOTIDE SEQUENCE</scope>
    <source>
        <strain evidence="5">NA20</strain>
    </source>
</reference>
<accession>A0ABS9KW70</accession>
<dbReference type="Pfam" id="PF01887">
    <property type="entry name" value="SAM_HAT_N"/>
    <property type="match status" value="1"/>
</dbReference>
<sequence>MKHITPHQVLHGTKAACLSSLMILIVMMYSCGDEQTARLKPIVMQTDFGLKDGAVSAMKGVAFSVDPALPLFDLTHEIPAYNIWEAAYRLSQTVPYWPAETVFVSVVDPGVGTDRQSVVARTKNGHYIVTPDNGTLTLLADEIGIESLRQIDEAANRRAGSSGSYTFHGRDVYAYTAAKLAAGKIRFDEVGPELKRDVTKIPYQRASYSDGIIKGSIPVLDIQYGNAWTNIPDSLIKRAGIKTGDSVALKIHFKDSLVYQDRIPFVHTFGEVPEGRMLGYLNSLMNFSIAINMGSLAEEKKISAGSNWTVTLMK</sequence>
<dbReference type="InterPro" id="IPR046469">
    <property type="entry name" value="SAM_HAT_N"/>
</dbReference>
<keyword evidence="1" id="KW-0949">S-adenosyl-L-methionine</keyword>
<protein>
    <submittedName>
        <fullName evidence="5">S-adenosyl-l-methionine hydroxide adenosyltransferase family protein</fullName>
    </submittedName>
</protein>
<keyword evidence="6" id="KW-1185">Reference proteome</keyword>
<dbReference type="PANTHER" id="PTHR35092">
    <property type="entry name" value="CHLORINASE MJ1651"/>
    <property type="match status" value="1"/>
</dbReference>
<proteinExistence type="inferred from homology"/>
<dbReference type="InterPro" id="IPR046470">
    <property type="entry name" value="SAM_HAT_C"/>
</dbReference>
<organism evidence="5 6">
    <name type="scientific">Terrimonas ginsenosidimutans</name>
    <dbReference type="NCBI Taxonomy" id="2908004"/>
    <lineage>
        <taxon>Bacteria</taxon>
        <taxon>Pseudomonadati</taxon>
        <taxon>Bacteroidota</taxon>
        <taxon>Chitinophagia</taxon>
        <taxon>Chitinophagales</taxon>
        <taxon>Chitinophagaceae</taxon>
        <taxon>Terrimonas</taxon>
    </lineage>
</organism>
<dbReference type="InterPro" id="IPR023228">
    <property type="entry name" value="SAM_OH_AdoTrfase_N_sf"/>
</dbReference>
<evidence type="ECO:0000259" key="3">
    <source>
        <dbReference type="Pfam" id="PF01887"/>
    </source>
</evidence>
<dbReference type="EMBL" id="JAKLTR010000014">
    <property type="protein sequence ID" value="MCG2616571.1"/>
    <property type="molecule type" value="Genomic_DNA"/>
</dbReference>
<feature type="domain" description="S-adenosyl-l-methionine hydroxide adenosyltransferase N-terminal" evidence="3">
    <location>
        <begin position="42"/>
        <end position="191"/>
    </location>
</feature>
<dbReference type="Proteomes" id="UP001165367">
    <property type="component" value="Unassembled WGS sequence"/>
</dbReference>
<dbReference type="Gene3D" id="2.40.30.90">
    <property type="entry name" value="Bacterial fluorinating enzyme like"/>
    <property type="match status" value="1"/>
</dbReference>
<evidence type="ECO:0000256" key="1">
    <source>
        <dbReference type="ARBA" id="ARBA00022691"/>
    </source>
</evidence>
<dbReference type="InterPro" id="IPR002747">
    <property type="entry name" value="SAM_OH_AdoTrfase"/>
</dbReference>
<name>A0ABS9KW70_9BACT</name>
<dbReference type="RefSeq" id="WP_237875109.1">
    <property type="nucleotide sequence ID" value="NZ_JAKLTR010000014.1"/>
</dbReference>